<reference evidence="1 2" key="1">
    <citation type="submission" date="2019-11" db="EMBL/GenBank/DDBJ databases">
        <title>Genome sequence of Deinococcus xianganensis Y35, AI-2 producing algicidal bacterium, isolated from lake water.</title>
        <authorList>
            <person name="Li Y."/>
        </authorList>
    </citation>
    <scope>NUCLEOTIDE SEQUENCE [LARGE SCALE GENOMIC DNA]</scope>
    <source>
        <strain evidence="1 2">Y35</strain>
    </source>
</reference>
<keyword evidence="2" id="KW-1185">Reference proteome</keyword>
<dbReference type="AlphaFoldDB" id="A0A6I4Y7L5"/>
<organism evidence="1 2">
    <name type="scientific">Deinococcus xianganensis</name>
    <dbReference type="NCBI Taxonomy" id="1507289"/>
    <lineage>
        <taxon>Bacteria</taxon>
        <taxon>Thermotogati</taxon>
        <taxon>Deinococcota</taxon>
        <taxon>Deinococci</taxon>
        <taxon>Deinococcales</taxon>
        <taxon>Deinococcaceae</taxon>
        <taxon>Deinococcus</taxon>
    </lineage>
</organism>
<protein>
    <submittedName>
        <fullName evidence="1">Uncharacterized protein</fullName>
    </submittedName>
</protein>
<evidence type="ECO:0000313" key="2">
    <source>
        <dbReference type="Proteomes" id="UP000430519"/>
    </source>
</evidence>
<evidence type="ECO:0000313" key="1">
    <source>
        <dbReference type="EMBL" id="MXV18349.1"/>
    </source>
</evidence>
<gene>
    <name evidence="1" type="ORF">GLX28_01680</name>
</gene>
<dbReference type="EMBL" id="WVHK01000003">
    <property type="protein sequence ID" value="MXV18349.1"/>
    <property type="molecule type" value="Genomic_DNA"/>
</dbReference>
<name>A0A6I4Y7L5_9DEIO</name>
<dbReference type="Proteomes" id="UP000430519">
    <property type="component" value="Unassembled WGS sequence"/>
</dbReference>
<proteinExistence type="predicted"/>
<accession>A0A6I4Y7L5</accession>
<dbReference type="RefSeq" id="WP_160976155.1">
    <property type="nucleotide sequence ID" value="NZ_WVHK01000003.1"/>
</dbReference>
<comment type="caution">
    <text evidence="1">The sequence shown here is derived from an EMBL/GenBank/DDBJ whole genome shotgun (WGS) entry which is preliminary data.</text>
</comment>
<sequence length="65" mass="7181">MTALHVQPAPSLPSLRAVRLRLLTHLRALLTPDATQAHASTALRRTLDAEAHHARMQRALFGVRP</sequence>